<dbReference type="EMBL" id="SOZE01000011">
    <property type="protein sequence ID" value="TFF37303.1"/>
    <property type="molecule type" value="Genomic_DNA"/>
</dbReference>
<accession>A0A4Y8SDX7</accession>
<gene>
    <name evidence="3" type="ORF">E2R66_12780</name>
</gene>
<evidence type="ECO:0000313" key="3">
    <source>
        <dbReference type="EMBL" id="TFF37303.1"/>
    </source>
</evidence>
<protein>
    <submittedName>
        <fullName evidence="3">DUF3592 domain-containing protein</fullName>
    </submittedName>
</protein>
<keyword evidence="1" id="KW-0812">Transmembrane</keyword>
<keyword evidence="1" id="KW-0472">Membrane</keyword>
<feature type="transmembrane region" description="Helical" evidence="1">
    <location>
        <begin position="12"/>
        <end position="29"/>
    </location>
</feature>
<dbReference type="OrthoDB" id="681001at2"/>
<evidence type="ECO:0000313" key="4">
    <source>
        <dbReference type="Proteomes" id="UP000297540"/>
    </source>
</evidence>
<comment type="caution">
    <text evidence="3">The sequence shown here is derived from an EMBL/GenBank/DDBJ whole genome shotgun (WGS) entry which is preliminary data.</text>
</comment>
<keyword evidence="4" id="KW-1185">Reference proteome</keyword>
<evidence type="ECO:0000256" key="1">
    <source>
        <dbReference type="SAM" id="Phobius"/>
    </source>
</evidence>
<evidence type="ECO:0000259" key="2">
    <source>
        <dbReference type="Pfam" id="PF12158"/>
    </source>
</evidence>
<feature type="domain" description="DUF3592" evidence="2">
    <location>
        <begin position="44"/>
        <end position="116"/>
    </location>
</feature>
<reference evidence="3 4" key="1">
    <citation type="journal article" date="2017" name="Int. J. Syst. Evol. Microbiol.">
        <title>Mucilaginibacterpsychrotolerans sp. nov., isolated from peatlands.</title>
        <authorList>
            <person name="Deng Y."/>
            <person name="Shen L."/>
            <person name="Xu B."/>
            <person name="Liu Y."/>
            <person name="Gu Z."/>
            <person name="Liu H."/>
            <person name="Zhou Y."/>
        </authorList>
    </citation>
    <scope>NUCLEOTIDE SEQUENCE [LARGE SCALE GENOMIC DNA]</scope>
    <source>
        <strain evidence="3 4">NH7-4</strain>
    </source>
</reference>
<feature type="transmembrane region" description="Helical" evidence="1">
    <location>
        <begin position="122"/>
        <end position="144"/>
    </location>
</feature>
<dbReference type="InterPro" id="IPR021994">
    <property type="entry name" value="DUF3592"/>
</dbReference>
<dbReference type="Pfam" id="PF12158">
    <property type="entry name" value="DUF3592"/>
    <property type="match status" value="1"/>
</dbReference>
<proteinExistence type="predicted"/>
<organism evidence="3 4">
    <name type="scientific">Mucilaginibacter psychrotolerans</name>
    <dbReference type="NCBI Taxonomy" id="1524096"/>
    <lineage>
        <taxon>Bacteria</taxon>
        <taxon>Pseudomonadati</taxon>
        <taxon>Bacteroidota</taxon>
        <taxon>Sphingobacteriia</taxon>
        <taxon>Sphingobacteriales</taxon>
        <taxon>Sphingobacteriaceae</taxon>
        <taxon>Mucilaginibacter</taxon>
    </lineage>
</organism>
<keyword evidence="1" id="KW-1133">Transmembrane helix</keyword>
<dbReference type="AlphaFoldDB" id="A0A4Y8SDX7"/>
<dbReference type="RefSeq" id="WP_133231231.1">
    <property type="nucleotide sequence ID" value="NZ_SOZE01000011.1"/>
</dbReference>
<sequence length="152" mass="17177">MINLDISDRTYCELFGAIAGLFVLVYGNGKRVQFNKLLKNGIRVQGKVEEIKIKRWSWITNNRQATFYPVIYFKTIDSGPISADYDLFASNPSAYSLGEKVEVVYDPTNPRNFMVDNLSSKMVAPLLLLAGAAVLFASVIFYILDPDSYIRF</sequence>
<name>A0A4Y8SDX7_9SPHI</name>
<dbReference type="Proteomes" id="UP000297540">
    <property type="component" value="Unassembled WGS sequence"/>
</dbReference>